<dbReference type="RefSeq" id="WP_145080314.1">
    <property type="nucleotide sequence ID" value="NZ_CP036298.1"/>
</dbReference>
<sequence length="134" mass="14942">MRFYSLAADAVVVLHISYVLFVVLGLLAIAAGGMANWQWVRNRWFRASHTTMIAVVVIEALLSITCPLTTLERHLRHQAGETASQGSFVGRLAHDLLFYDLPPHVFTIAYCIFGSVVLATLWLVPPNFTNNRTT</sequence>
<protein>
    <recommendedName>
        <fullName evidence="4">DUF2784 domain-containing protein</fullName>
    </recommendedName>
</protein>
<dbReference type="Pfam" id="PF10861">
    <property type="entry name" value="DUF2784"/>
    <property type="match status" value="1"/>
</dbReference>
<evidence type="ECO:0008006" key="4">
    <source>
        <dbReference type="Google" id="ProtNLM"/>
    </source>
</evidence>
<dbReference type="InterPro" id="IPR021218">
    <property type="entry name" value="DUF2784"/>
</dbReference>
<reference evidence="2 3" key="1">
    <citation type="submission" date="2019-02" db="EMBL/GenBank/DDBJ databases">
        <title>Deep-cultivation of Planctomycetes and their phenomic and genomic characterization uncovers novel biology.</title>
        <authorList>
            <person name="Wiegand S."/>
            <person name="Jogler M."/>
            <person name="Boedeker C."/>
            <person name="Pinto D."/>
            <person name="Vollmers J."/>
            <person name="Rivas-Marin E."/>
            <person name="Kohn T."/>
            <person name="Peeters S.H."/>
            <person name="Heuer A."/>
            <person name="Rast P."/>
            <person name="Oberbeckmann S."/>
            <person name="Bunk B."/>
            <person name="Jeske O."/>
            <person name="Meyerdierks A."/>
            <person name="Storesund J.E."/>
            <person name="Kallscheuer N."/>
            <person name="Luecker S."/>
            <person name="Lage O.M."/>
            <person name="Pohl T."/>
            <person name="Merkel B.J."/>
            <person name="Hornburger P."/>
            <person name="Mueller R.-W."/>
            <person name="Bruemmer F."/>
            <person name="Labrenz M."/>
            <person name="Spormann A.M."/>
            <person name="Op den Camp H."/>
            <person name="Overmann J."/>
            <person name="Amann R."/>
            <person name="Jetten M.S.M."/>
            <person name="Mascher T."/>
            <person name="Medema M.H."/>
            <person name="Devos D.P."/>
            <person name="Kaster A.-K."/>
            <person name="Ovreas L."/>
            <person name="Rohde M."/>
            <person name="Galperin M.Y."/>
            <person name="Jogler C."/>
        </authorList>
    </citation>
    <scope>NUCLEOTIDE SEQUENCE [LARGE SCALE GENOMIC DNA]</scope>
    <source>
        <strain evidence="2 3">Q31a</strain>
    </source>
</reference>
<feature type="transmembrane region" description="Helical" evidence="1">
    <location>
        <begin position="44"/>
        <end position="64"/>
    </location>
</feature>
<proteinExistence type="predicted"/>
<gene>
    <name evidence="2" type="ORF">Q31a_36830</name>
</gene>
<accession>A0A518G9T4</accession>
<dbReference type="OrthoDB" id="370375at2"/>
<keyword evidence="3" id="KW-1185">Reference proteome</keyword>
<dbReference type="EMBL" id="CP036298">
    <property type="protein sequence ID" value="QDV25357.1"/>
    <property type="molecule type" value="Genomic_DNA"/>
</dbReference>
<feature type="transmembrane region" description="Helical" evidence="1">
    <location>
        <begin position="105"/>
        <end position="124"/>
    </location>
</feature>
<keyword evidence="1" id="KW-0472">Membrane</keyword>
<evidence type="ECO:0000256" key="1">
    <source>
        <dbReference type="SAM" id="Phobius"/>
    </source>
</evidence>
<dbReference type="AlphaFoldDB" id="A0A518G9T4"/>
<feature type="transmembrane region" description="Helical" evidence="1">
    <location>
        <begin position="12"/>
        <end position="32"/>
    </location>
</feature>
<evidence type="ECO:0000313" key="3">
    <source>
        <dbReference type="Proteomes" id="UP000318017"/>
    </source>
</evidence>
<dbReference type="Proteomes" id="UP000318017">
    <property type="component" value="Chromosome"/>
</dbReference>
<keyword evidence="1" id="KW-1133">Transmembrane helix</keyword>
<organism evidence="2 3">
    <name type="scientific">Aureliella helgolandensis</name>
    <dbReference type="NCBI Taxonomy" id="2527968"/>
    <lineage>
        <taxon>Bacteria</taxon>
        <taxon>Pseudomonadati</taxon>
        <taxon>Planctomycetota</taxon>
        <taxon>Planctomycetia</taxon>
        <taxon>Pirellulales</taxon>
        <taxon>Pirellulaceae</taxon>
        <taxon>Aureliella</taxon>
    </lineage>
</organism>
<keyword evidence="1" id="KW-0812">Transmembrane</keyword>
<dbReference type="KEGG" id="ahel:Q31a_36830"/>
<evidence type="ECO:0000313" key="2">
    <source>
        <dbReference type="EMBL" id="QDV25357.1"/>
    </source>
</evidence>
<name>A0A518G9T4_9BACT</name>